<dbReference type="SUPFAM" id="SSF57845">
    <property type="entry name" value="B-box zinc-binding domain"/>
    <property type="match status" value="1"/>
</dbReference>
<dbReference type="PROSITE" id="PS50188">
    <property type="entry name" value="B302_SPRY"/>
    <property type="match status" value="1"/>
</dbReference>
<evidence type="ECO:0000313" key="8">
    <source>
        <dbReference type="Proteomes" id="UP000189705"/>
    </source>
</evidence>
<dbReference type="InterPro" id="IPR050143">
    <property type="entry name" value="TRIM/RBCC"/>
</dbReference>
<dbReference type="AlphaFoldDB" id="A0A1U7RAL6"/>
<organism evidence="8 9">
    <name type="scientific">Alligator sinensis</name>
    <name type="common">Chinese alligator</name>
    <dbReference type="NCBI Taxonomy" id="38654"/>
    <lineage>
        <taxon>Eukaryota</taxon>
        <taxon>Metazoa</taxon>
        <taxon>Chordata</taxon>
        <taxon>Craniata</taxon>
        <taxon>Vertebrata</taxon>
        <taxon>Euteleostomi</taxon>
        <taxon>Archelosauria</taxon>
        <taxon>Archosauria</taxon>
        <taxon>Crocodylia</taxon>
        <taxon>Alligatoridae</taxon>
        <taxon>Alligatorinae</taxon>
        <taxon>Alligator</taxon>
    </lineage>
</organism>
<name>A0A1U7RAL6_ALLSI</name>
<dbReference type="InterPro" id="IPR017907">
    <property type="entry name" value="Znf_RING_CS"/>
</dbReference>
<dbReference type="InterPro" id="IPR003877">
    <property type="entry name" value="SPRY_dom"/>
</dbReference>
<protein>
    <submittedName>
        <fullName evidence="9">Zinc finger protein RFP-like</fullName>
    </submittedName>
</protein>
<dbReference type="KEGG" id="asn:102372133"/>
<dbReference type="PROSITE" id="PS50089">
    <property type="entry name" value="ZF_RING_2"/>
    <property type="match status" value="1"/>
</dbReference>
<evidence type="ECO:0000259" key="7">
    <source>
        <dbReference type="PROSITE" id="PS50188"/>
    </source>
</evidence>
<dbReference type="Gene3D" id="3.30.40.10">
    <property type="entry name" value="Zinc/RING finger domain, C3HC4 (zinc finger)"/>
    <property type="match status" value="1"/>
</dbReference>
<dbReference type="Proteomes" id="UP000189705">
    <property type="component" value="Unplaced"/>
</dbReference>
<keyword evidence="8" id="KW-1185">Reference proteome</keyword>
<dbReference type="RefSeq" id="XP_006020312.1">
    <property type="nucleotide sequence ID" value="XM_006020250.3"/>
</dbReference>
<dbReference type="Gene3D" id="2.60.120.920">
    <property type="match status" value="1"/>
</dbReference>
<dbReference type="InParanoid" id="A0A1U7RAL6"/>
<dbReference type="PANTHER" id="PTHR24103">
    <property type="entry name" value="E3 UBIQUITIN-PROTEIN LIGASE TRIM"/>
    <property type="match status" value="1"/>
</dbReference>
<dbReference type="InterPro" id="IPR001841">
    <property type="entry name" value="Znf_RING"/>
</dbReference>
<feature type="domain" description="B box-type" evidence="6">
    <location>
        <begin position="90"/>
        <end position="131"/>
    </location>
</feature>
<dbReference type="InterPro" id="IPR001870">
    <property type="entry name" value="B30.2/SPRY"/>
</dbReference>
<gene>
    <name evidence="9" type="primary">LOC102372133</name>
</gene>
<dbReference type="PROSITE" id="PS00518">
    <property type="entry name" value="ZF_RING_1"/>
    <property type="match status" value="1"/>
</dbReference>
<feature type="domain" description="B30.2/SPRY" evidence="7">
    <location>
        <begin position="299"/>
        <end position="487"/>
    </location>
</feature>
<dbReference type="InterPro" id="IPR043136">
    <property type="entry name" value="B30.2/SPRY_sf"/>
</dbReference>
<keyword evidence="3" id="KW-0862">Zinc</keyword>
<evidence type="ECO:0000259" key="6">
    <source>
        <dbReference type="PROSITE" id="PS50119"/>
    </source>
</evidence>
<dbReference type="Pfam" id="PF00643">
    <property type="entry name" value="zf-B_box"/>
    <property type="match status" value="1"/>
</dbReference>
<evidence type="ECO:0000256" key="2">
    <source>
        <dbReference type="ARBA" id="ARBA00022771"/>
    </source>
</evidence>
<dbReference type="CDD" id="cd19762">
    <property type="entry name" value="Bbox2_TRIM7-like"/>
    <property type="match status" value="1"/>
</dbReference>
<dbReference type="FunFam" id="2.60.120.920:FF:000004">
    <property type="entry name" value="Butyrophilin subfamily 1 member A1"/>
    <property type="match status" value="1"/>
</dbReference>
<dbReference type="PROSITE" id="PS50119">
    <property type="entry name" value="ZF_BBOX"/>
    <property type="match status" value="1"/>
</dbReference>
<dbReference type="Pfam" id="PF15227">
    <property type="entry name" value="zf-C3HC4_4"/>
    <property type="match status" value="1"/>
</dbReference>
<accession>A0A1U7RAL6</accession>
<dbReference type="CDD" id="cd12888">
    <property type="entry name" value="SPRY_PRY_TRIM7_like"/>
    <property type="match status" value="1"/>
</dbReference>
<sequence length="487" mass="55737">MAAHNPARTLQDEASCSICLDYFKDPVTVDCGHNFCRACITQCWSRSDTNISCPHCRQAFPQRNLRTNRQLGNVVEIAKQLNKQKEEDADVGRVCEKHQEPLKLFCEDDQRPICVVCDKSKTHRAHTVVPIEDAAREYKDQIRSRLERWKQEITEIEELKMVGEMTSQELLEETENERKKVLSEFESLHQFLEERELFFLAQLEVLDKETVKKQNEYTTGLTQEITHLKNLISEMEGKCQQPASEFLQDIRNTLSRCEMGKFQSPAAPFLDLERRIKGFSEKHTLMENALSSFKETLSSEPKMGKVTPTSGKQLGKVNVTLDPVTAHPQLVLCEDRKSVRWDYARQDMPDNPRRFDPVPCVMGSEGFTSGRHYWEVEVGGVGWAVGVARESVRRKGGISLEPQVGIWAVGQLNPVQFVALTSPWTSLPPHQRLRKIRVVLDYEGGQVAFVNAETQTQIFTFTAASFTGRIFPFCWVTDEKAQIRMCY</sequence>
<dbReference type="SUPFAM" id="SSF57850">
    <property type="entry name" value="RING/U-box"/>
    <property type="match status" value="1"/>
</dbReference>
<keyword evidence="1" id="KW-0479">Metal-binding</keyword>
<dbReference type="SMART" id="SM00184">
    <property type="entry name" value="RING"/>
    <property type="match status" value="1"/>
</dbReference>
<proteinExistence type="predicted"/>
<dbReference type="SMART" id="SM00449">
    <property type="entry name" value="SPRY"/>
    <property type="match status" value="1"/>
</dbReference>
<evidence type="ECO:0000256" key="3">
    <source>
        <dbReference type="ARBA" id="ARBA00022833"/>
    </source>
</evidence>
<dbReference type="GO" id="GO:0008270">
    <property type="term" value="F:zinc ion binding"/>
    <property type="evidence" value="ECO:0007669"/>
    <property type="project" value="UniProtKB-KW"/>
</dbReference>
<feature type="domain" description="RING-type" evidence="5">
    <location>
        <begin position="16"/>
        <end position="57"/>
    </location>
</feature>
<dbReference type="PRINTS" id="PR01407">
    <property type="entry name" value="BUTYPHLNCDUF"/>
</dbReference>
<evidence type="ECO:0000259" key="5">
    <source>
        <dbReference type="PROSITE" id="PS50089"/>
    </source>
</evidence>
<dbReference type="GeneID" id="102372133"/>
<dbReference type="Pfam" id="PF13765">
    <property type="entry name" value="PRY"/>
    <property type="match status" value="1"/>
</dbReference>
<reference evidence="9" key="1">
    <citation type="submission" date="2025-08" db="UniProtKB">
        <authorList>
            <consortium name="RefSeq"/>
        </authorList>
    </citation>
    <scope>IDENTIFICATION</scope>
</reference>
<dbReference type="InterPro" id="IPR013083">
    <property type="entry name" value="Znf_RING/FYVE/PHD"/>
</dbReference>
<dbReference type="InterPro" id="IPR000315">
    <property type="entry name" value="Znf_B-box"/>
</dbReference>
<evidence type="ECO:0000256" key="4">
    <source>
        <dbReference type="PROSITE-ProRule" id="PRU00024"/>
    </source>
</evidence>
<dbReference type="SUPFAM" id="SSF49899">
    <property type="entry name" value="Concanavalin A-like lectins/glucanases"/>
    <property type="match status" value="1"/>
</dbReference>
<dbReference type="Gene3D" id="3.30.160.60">
    <property type="entry name" value="Classic Zinc Finger"/>
    <property type="match status" value="1"/>
</dbReference>
<dbReference type="InterPro" id="IPR013320">
    <property type="entry name" value="ConA-like_dom_sf"/>
</dbReference>
<dbReference type="InterPro" id="IPR006574">
    <property type="entry name" value="PRY"/>
</dbReference>
<dbReference type="SMART" id="SM00589">
    <property type="entry name" value="PRY"/>
    <property type="match status" value="1"/>
</dbReference>
<dbReference type="OrthoDB" id="6270329at2759"/>
<evidence type="ECO:0000256" key="1">
    <source>
        <dbReference type="ARBA" id="ARBA00022723"/>
    </source>
</evidence>
<dbReference type="CDD" id="cd16594">
    <property type="entry name" value="RING-HC_TRIM7-like_C-IV"/>
    <property type="match status" value="1"/>
</dbReference>
<evidence type="ECO:0000313" key="9">
    <source>
        <dbReference type="RefSeq" id="XP_006020312.1"/>
    </source>
</evidence>
<keyword evidence="2 4" id="KW-0863">Zinc-finger</keyword>
<dbReference type="InterPro" id="IPR003879">
    <property type="entry name" value="Butyrophylin_SPRY"/>
</dbReference>
<dbReference type="Pfam" id="PF00622">
    <property type="entry name" value="SPRY"/>
    <property type="match status" value="1"/>
</dbReference>
<dbReference type="SMART" id="SM00336">
    <property type="entry name" value="BBOX"/>
    <property type="match status" value="1"/>
</dbReference>
<dbReference type="eggNOG" id="KOG2177">
    <property type="taxonomic scope" value="Eukaryota"/>
</dbReference>